<dbReference type="Proteomes" id="UP000101521">
    <property type="component" value="Segment"/>
</dbReference>
<keyword evidence="5" id="KW-1185">Reference proteome</keyword>
<dbReference type="GO" id="GO:0044423">
    <property type="term" value="C:virion component"/>
    <property type="evidence" value="ECO:0007669"/>
    <property type="project" value="UniProtKB-KW"/>
</dbReference>
<name>A0A068EER1_9POXV</name>
<organism evidence="4 5">
    <name type="scientific">Pigeonpox virus</name>
    <dbReference type="NCBI Taxonomy" id="10264"/>
    <lineage>
        <taxon>Viruses</taxon>
        <taxon>Varidnaviria</taxon>
        <taxon>Bamfordvirae</taxon>
        <taxon>Nucleocytoviricota</taxon>
        <taxon>Pokkesviricetes</taxon>
        <taxon>Chitovirales</taxon>
        <taxon>Poxviridae</taxon>
        <taxon>Chordopoxvirinae</taxon>
        <taxon>Avipoxvirus</taxon>
        <taxon>Avipoxvirus pigeonpox</taxon>
    </lineage>
</organism>
<dbReference type="GeneID" id="19737903"/>
<sequence length="891" mass="102118">MMLIKNIVTLDQLESSDYLYKLISSVLPSLCLDYKIDPKLANGYVHALDTIYSPELISVPTDTERLQQLDTLGINYILSRKNDLGIYFPINIRENGEIVSTWNKNTGGYTNPIPCTISFNDLPPFTKILMQIRTTGCEAHARYFGGYVEHPSSPSILSPKINPNISFPNSYIHSLTYPYIEGRADYSTYRPLLINGIMEKKDLANLLNVRALLEPMSRAIFDAIFKIQFHCNANNIVLVQNPNVDTDLITMQTLKYLVMYFQHFSGFTLRNIYLGGVRIRVDNSMLASYVVSIHFSKEIKYIEDNKLFSLDYIDQFVFRPDNSNVNITVTGQQLGIRILNMTSNRPYIINLLNIVSKSLARPRNVPKEISLFWDGMSYDEYKNMKFIDMTFLGTTCYLFALYNRNGITYCSMLNDVLRAEETPIRICVFPRILKGKTIPTLIREILESVNNISVRDFPKYDTHDVKHIGLSDAGFMLFFQFLRLMENKEPHIAVKEILMAYTGIKIDDKGSPYYITPESYRTFIFMLFKAMGFNVRVNRTTISSHSYTSYYVSPRVSKRYLTNMLQKASCSQSEAEKLLSSAHDLVSFMLSVNNSSNRDSYRRANRSFFGGSKESASEEDATLVQFISPVSILDRINIKGILSANALNEIMDTDVFLPENTNFRENLKQLLKEDTIDGKSITHIIPLNTIDRLIVSAGGVSVGELLENLDEKVPDENATNEVIELITNALKDRNMKDSKFIATNILNSITQISEKQMDGIKKITCHGTMMFKELAMHIYFIERYFKGRISDDIKISILEKYRDFIELSKSLYKDLIGIDQIKSVLSVVHRTGRTIDDNPITQEDIQKAYNIARPKILKLTNYYTEMTKSYFENIKRIMNPEDTNAVVFDNE</sequence>
<proteinExistence type="predicted"/>
<evidence type="ECO:0000313" key="5">
    <source>
        <dbReference type="Proteomes" id="UP000101521"/>
    </source>
</evidence>
<gene>
    <name evidence="4" type="ORF">fep_178</name>
</gene>
<dbReference type="RefSeq" id="YP_009046405.1">
    <property type="nucleotide sequence ID" value="NC_024447.1"/>
</dbReference>
<dbReference type="EMBL" id="KJ801920">
    <property type="protein sequence ID" value="AID46681.1"/>
    <property type="molecule type" value="Genomic_DNA"/>
</dbReference>
<protein>
    <submittedName>
        <fullName evidence="4">Virion core protein P4a</fullName>
    </submittedName>
</protein>
<reference evidence="4 5" key="1">
    <citation type="journal article" date="2014" name="BMC Genomics">
        <title>The complete genome sequences of poxviruses isolated from a penguin and a pigeon in South Africa and comparison to other sequenced avipoxviruses.</title>
        <authorList>
            <person name="Offerman K."/>
            <person name="Carulei O."/>
            <person name="van der Walt A.P."/>
            <person name="Douglass N."/>
            <person name="Williamson A.L."/>
        </authorList>
    </citation>
    <scope>NUCLEOTIDE SEQUENCE [LARGE SCALE GENOMIC DNA]</scope>
    <source>
        <strain evidence="4">FeP2</strain>
    </source>
</reference>
<dbReference type="KEGG" id="vg:19737903"/>
<accession>A0A068EER1</accession>
<comment type="function">
    <text evidence="3">Core protein 4a is the most abundant virion protein. Major component of the virion core that undergoes proteolytic processing during the immature virion (IV) to mature virion (MV) transition.</text>
</comment>
<dbReference type="GO" id="GO:0005198">
    <property type="term" value="F:structural molecule activity"/>
    <property type="evidence" value="ECO:0007669"/>
    <property type="project" value="InterPro"/>
</dbReference>
<dbReference type="InterPro" id="IPR005058">
    <property type="entry name" value="Poxvirus_P4A"/>
</dbReference>
<evidence type="ECO:0000256" key="3">
    <source>
        <dbReference type="ARBA" id="ARBA00025267"/>
    </source>
</evidence>
<keyword evidence="2" id="KW-0946">Virion</keyword>
<comment type="subcellular location">
    <subcellularLocation>
        <location evidence="1">Virion</location>
    </subcellularLocation>
</comment>
<evidence type="ECO:0000313" key="4">
    <source>
        <dbReference type="EMBL" id="AID46681.1"/>
    </source>
</evidence>
<evidence type="ECO:0000256" key="1">
    <source>
        <dbReference type="ARBA" id="ARBA00004328"/>
    </source>
</evidence>
<dbReference type="Pfam" id="PF03395">
    <property type="entry name" value="Pox_P4A"/>
    <property type="match status" value="1"/>
</dbReference>
<evidence type="ECO:0000256" key="2">
    <source>
        <dbReference type="ARBA" id="ARBA00022844"/>
    </source>
</evidence>